<evidence type="ECO:0000313" key="3">
    <source>
        <dbReference type="Proteomes" id="UP001295684"/>
    </source>
</evidence>
<keyword evidence="3" id="KW-1185">Reference proteome</keyword>
<evidence type="ECO:0000256" key="1">
    <source>
        <dbReference type="SAM" id="MobiDB-lite"/>
    </source>
</evidence>
<feature type="compositionally biased region" description="Basic and acidic residues" evidence="1">
    <location>
        <begin position="123"/>
        <end position="132"/>
    </location>
</feature>
<evidence type="ECO:0000313" key="2">
    <source>
        <dbReference type="EMBL" id="CAI2386721.1"/>
    </source>
</evidence>
<feature type="compositionally biased region" description="Polar residues" evidence="1">
    <location>
        <begin position="209"/>
        <end position="223"/>
    </location>
</feature>
<reference evidence="2" key="1">
    <citation type="submission" date="2023-07" db="EMBL/GenBank/DDBJ databases">
        <authorList>
            <consortium name="AG Swart"/>
            <person name="Singh M."/>
            <person name="Singh A."/>
            <person name="Seah K."/>
            <person name="Emmerich C."/>
        </authorList>
    </citation>
    <scope>NUCLEOTIDE SEQUENCE</scope>
    <source>
        <strain evidence="2">DP1</strain>
    </source>
</reference>
<gene>
    <name evidence="2" type="ORF">ECRASSUSDP1_LOCUS28345</name>
</gene>
<dbReference type="EMBL" id="CAMPGE010029252">
    <property type="protein sequence ID" value="CAI2386721.1"/>
    <property type="molecule type" value="Genomic_DNA"/>
</dbReference>
<comment type="caution">
    <text evidence="2">The sequence shown here is derived from an EMBL/GenBank/DDBJ whole genome shotgun (WGS) entry which is preliminary data.</text>
</comment>
<accession>A0AAD2DBT1</accession>
<name>A0AAD2DBT1_EUPCR</name>
<sequence length="1674" mass="197789">MDSFGNDDFLLEFAFSSPKKEPKDEDYELVSSTPEIDALEILIDDKSHENKETEMLAREIYKGIQNSTKTNISSPSFQQNTFENEENISQNSQKNNRKIKFQSNSSPKKTEKDFCKYNRKQASTKDAKKSSEASKNQRKHKSNMKNLHPDQKERSKSKSAPKNEKIEYEPETLNIAPMDKPEQPQSILKRIGSKKRIASGNRSRGPGSIHSNRGSSCKSQRGCNTSQLLQTHNNSIAGLQSNATGMKNLKYNSVSLSQAESENSCDSRYGSQKRAGSICRGNIIQAKNNMSFNAHQNIRDSYETNGKSLANSGIRPVHSPVLIRDEEVNFKTEESKCSNEDLNELDKLLQLNEDPPCNKEIMETQEVRLQGLKDSRATRLSREDIINLPKPVPQNRKCIIDSLKSLKEPIMINGLKIYEPVGSTLWEVLQNQPLTALRLKLSKPKMLENVLNRCEEVLSQTMGEHLEKPSPMLRALQFRLIRILYKKQLYPLTLRLQETIYEYNSKLVSLEELRMVWKQTCTYTRKVNGDKGLVSKVRQNRAFEMRRQMNVNQFGVSKTQNLHKSKYEEREQECELNYKLCKDICKKLLQKCCLLSLRLHTRINQEIRRLVDLTQGNTEVKRKIFDQFKLLRLERAERNKVYNNAQKHMQQWKLYMCLKFWQNIKQYEAKQLEREEKAVELFQKRRVYRIFHHFKLGIVQSRISIINKRLIYSYYSKKIQAKSLIEWCRRTHVDKSIKEKVIKMMNKSNTSLNSSLYSMNKIQLENYFNNLRESSDIRINEDVSEIIRERDHYKVYIKNEQFQFETDINTRYPLKLDIQTKTFFDLSFRKIKCENQYFKSSRENFALTPEKLRRRDTPQTKFVDLLKSHNRQNSFDRLYETSIQPYTEDLKKSMAEKEMIHKSLHNFRLSQSTYSQSPSRHNENQGLDMSPYGLDRVNICQIKAIPCKDDFFHSPNQEVRGASQLNSFPKPLPRRVFVPQNAPNDIFRKLESKMKASMSVKKNESFIQPDRSGLIAAGAISPEVRIKNHIRTLLNSMRALRDVPGNYFKNSFFNKSQLDTRNIKSLEDTLRQARKMHPEMPMTELCSSIYGSKIVSLCFTQWKIAFIQKWICTDMQMLQRYRAGKTALRSIRAYLQEKRSNIQEFKIKRELMFKSRVLKAWQDYRNLPIKRFRQHRILLKWKKAHSDTMMQRFKLRDALQFRTRLLQQKVMYILYRFSQSRIIPKRRHQITLKTKAMFSWIQWHKKVKSIRNLCSKYMNQESVKTAESVMAYNYLVRWRNNVHEAISHERDQVMTYTALNFRISTLCSKAFRAWKMKINMMKVINKAERKIICATLGFPFFCIKDQSERNYMNIDIDSSQSSEILQHQYESDKLKCRLAILFRKRSLMISWREVALSKRIDFPCDYYNLKTAKKAFGCFKVALKNRWIKQKNNILCEAYIERREEKIKMKVYIKLFQNVLASKRERYQEKVCDDFRKDFLITKAFKSLKTKHTPREGIDKAQFNKVQYMRPEFSQNLEEPSGSSQFQSLKTDSRELSIKDLKEVNQDNKDELLEDIYQRVMVFKRKMLKTRCFVAWKYHFRYEKSITIQSSPMGEGRDDQLELSGSSILNLSLSNDNGTHINHEDLELSEQPRSFTEEFCGENQNPKGPNEYSESHCQRFFKDLENVMRRRKIY</sequence>
<feature type="region of interest" description="Disordered" evidence="1">
    <location>
        <begin position="67"/>
        <end position="223"/>
    </location>
</feature>
<proteinExistence type="predicted"/>
<dbReference type="Proteomes" id="UP001295684">
    <property type="component" value="Unassembled WGS sequence"/>
</dbReference>
<organism evidence="2 3">
    <name type="scientific">Euplotes crassus</name>
    <dbReference type="NCBI Taxonomy" id="5936"/>
    <lineage>
        <taxon>Eukaryota</taxon>
        <taxon>Sar</taxon>
        <taxon>Alveolata</taxon>
        <taxon>Ciliophora</taxon>
        <taxon>Intramacronucleata</taxon>
        <taxon>Spirotrichea</taxon>
        <taxon>Hypotrichia</taxon>
        <taxon>Euplotida</taxon>
        <taxon>Euplotidae</taxon>
        <taxon>Moneuplotes</taxon>
    </lineage>
</organism>
<protein>
    <submittedName>
        <fullName evidence="2">Uncharacterized protein</fullName>
    </submittedName>
</protein>
<feature type="compositionally biased region" description="Basic and acidic residues" evidence="1">
    <location>
        <begin position="147"/>
        <end position="168"/>
    </location>
</feature>
<feature type="compositionally biased region" description="Polar residues" evidence="1">
    <location>
        <begin position="67"/>
        <end position="94"/>
    </location>
</feature>